<evidence type="ECO:0000313" key="3">
    <source>
        <dbReference type="EMBL" id="OIW22613.1"/>
    </source>
</evidence>
<feature type="region of interest" description="Disordered" evidence="1">
    <location>
        <begin position="519"/>
        <end position="631"/>
    </location>
</feature>
<dbReference type="EMBL" id="KV875112">
    <property type="protein sequence ID" value="OIW22613.1"/>
    <property type="molecule type" value="Genomic_DNA"/>
</dbReference>
<dbReference type="AlphaFoldDB" id="A0A1J7I596"/>
<dbReference type="PROSITE" id="PS50004">
    <property type="entry name" value="C2"/>
    <property type="match status" value="1"/>
</dbReference>
<gene>
    <name evidence="3" type="ORF">CONLIGDRAFT_217247</name>
</gene>
<dbReference type="PANTHER" id="PTHR47800">
    <property type="entry name" value="C2 DOMAIN-CONTAINING PROTEIN"/>
    <property type="match status" value="1"/>
</dbReference>
<feature type="compositionally biased region" description="Low complexity" evidence="1">
    <location>
        <begin position="21"/>
        <end position="32"/>
    </location>
</feature>
<feature type="compositionally biased region" description="Basic and acidic residues" evidence="1">
    <location>
        <begin position="591"/>
        <end position="602"/>
    </location>
</feature>
<dbReference type="InParanoid" id="A0A1J7I596"/>
<feature type="region of interest" description="Disordered" evidence="1">
    <location>
        <begin position="1"/>
        <end position="79"/>
    </location>
</feature>
<reference evidence="3 4" key="1">
    <citation type="submission" date="2016-10" db="EMBL/GenBank/DDBJ databases">
        <title>Draft genome sequence of Coniochaeta ligniaria NRRL30616, a lignocellulolytic fungus for bioabatement of inhibitors in plant biomass hydrolysates.</title>
        <authorList>
            <consortium name="DOE Joint Genome Institute"/>
            <person name="Jimenez D.J."/>
            <person name="Hector R.E."/>
            <person name="Riley R."/>
            <person name="Sun H."/>
            <person name="Grigoriev I.V."/>
            <person name="Van Elsas J.D."/>
            <person name="Nichols N.N."/>
        </authorList>
    </citation>
    <scope>NUCLEOTIDE SEQUENCE [LARGE SCALE GENOMIC DNA]</scope>
    <source>
        <strain evidence="3 4">NRRL 30616</strain>
    </source>
</reference>
<dbReference type="SUPFAM" id="SSF49562">
    <property type="entry name" value="C2 domain (Calcium/lipid-binding domain, CaLB)"/>
    <property type="match status" value="1"/>
</dbReference>
<dbReference type="Pfam" id="PF00168">
    <property type="entry name" value="C2"/>
    <property type="match status" value="1"/>
</dbReference>
<accession>A0A1J7I596</accession>
<dbReference type="OrthoDB" id="73919at2759"/>
<feature type="compositionally biased region" description="Basic and acidic residues" evidence="1">
    <location>
        <begin position="46"/>
        <end position="55"/>
    </location>
</feature>
<dbReference type="InterPro" id="IPR035892">
    <property type="entry name" value="C2_domain_sf"/>
</dbReference>
<dbReference type="GO" id="GO:0010628">
    <property type="term" value="P:positive regulation of gene expression"/>
    <property type="evidence" value="ECO:0007669"/>
    <property type="project" value="TreeGrafter"/>
</dbReference>
<feature type="region of interest" description="Disordered" evidence="1">
    <location>
        <begin position="433"/>
        <end position="467"/>
    </location>
</feature>
<organism evidence="3 4">
    <name type="scientific">Coniochaeta ligniaria NRRL 30616</name>
    <dbReference type="NCBI Taxonomy" id="1408157"/>
    <lineage>
        <taxon>Eukaryota</taxon>
        <taxon>Fungi</taxon>
        <taxon>Dikarya</taxon>
        <taxon>Ascomycota</taxon>
        <taxon>Pezizomycotina</taxon>
        <taxon>Sordariomycetes</taxon>
        <taxon>Sordariomycetidae</taxon>
        <taxon>Coniochaetales</taxon>
        <taxon>Coniochaetaceae</taxon>
        <taxon>Coniochaeta</taxon>
    </lineage>
</organism>
<dbReference type="SMART" id="SM00239">
    <property type="entry name" value="C2"/>
    <property type="match status" value="1"/>
</dbReference>
<name>A0A1J7I596_9PEZI</name>
<evidence type="ECO:0000313" key="4">
    <source>
        <dbReference type="Proteomes" id="UP000182658"/>
    </source>
</evidence>
<dbReference type="PANTHER" id="PTHR47800:SF5">
    <property type="entry name" value="FER-1-LIKE PROTEIN 6"/>
    <property type="match status" value="1"/>
</dbReference>
<proteinExistence type="predicted"/>
<keyword evidence="4" id="KW-1185">Reference proteome</keyword>
<dbReference type="Proteomes" id="UP000182658">
    <property type="component" value="Unassembled WGS sequence"/>
</dbReference>
<feature type="region of interest" description="Disordered" evidence="1">
    <location>
        <begin position="268"/>
        <end position="290"/>
    </location>
</feature>
<dbReference type="STRING" id="1408157.A0A1J7I596"/>
<feature type="compositionally biased region" description="Basic and acidic residues" evidence="1">
    <location>
        <begin position="554"/>
        <end position="583"/>
    </location>
</feature>
<dbReference type="Gene3D" id="2.60.40.150">
    <property type="entry name" value="C2 domain"/>
    <property type="match status" value="1"/>
</dbReference>
<evidence type="ECO:0000256" key="1">
    <source>
        <dbReference type="SAM" id="MobiDB-lite"/>
    </source>
</evidence>
<feature type="compositionally biased region" description="Basic and acidic residues" evidence="1">
    <location>
        <begin position="270"/>
        <end position="290"/>
    </location>
</feature>
<evidence type="ECO:0000259" key="2">
    <source>
        <dbReference type="PROSITE" id="PS50004"/>
    </source>
</evidence>
<feature type="domain" description="C2" evidence="2">
    <location>
        <begin position="67"/>
        <end position="198"/>
    </location>
</feature>
<protein>
    <recommendedName>
        <fullName evidence="2">C2 domain-containing protein</fullName>
    </recommendedName>
</protein>
<sequence>MATSSTEADNHDEIGQHVNGSQQQQQQQSQSQPTTNGDPPAAAQHHTSDLKDKLTHQKQKIKDKKNPPGGFDDTPLPDAPPGYTVKFTFHKASNLPAADIHTQASDPFLHATLTTDVPRRHKEDPLLTFRTRTERKTTNPEWKQEWVVANVPKTGFTLKCRIYDEDYPDGNDRLGNLTINIPHVNENWEGFGPEGKTFEVKKRSGSKRAYLIKAATSALNRHVSMTPTLQVGIDVLGPSDPPHALMCTVAPTYWFKHYSPMIGRLTGTKVNRDEESDTRGKHGDEDKQSKKYDFQANEIQLAGPVPPKLYHRYVEFRPIIGRMFASTGLRGKVLNMALHKQHNRVYNFDSSTEWGTFKPRSEEASLQFLKMAHFDEGGRLFTYVLSLDGLLRFTETGREFGIDLLSKHTMHSDVARYIACSGEFFIRRLAHPDASSDAEPDEPTHPDQNLPGGPPNDPPPPEPRLYQLVIDNDSGTYRPDKSVLPDLREFLQQNFPGLGVVTMDCGDEKLKKMKKRQMEIKKSEGKPMNMVLNRSPSSSSFSSDDESRLGALESGHDVDAPLKSKKERAWEALEDPNRLKNLKDFMGGGHEGNKDHSHDHAHSTASESADGQAGGSRAPAQRDAAEDVKAG</sequence>
<dbReference type="InterPro" id="IPR000008">
    <property type="entry name" value="C2_dom"/>
</dbReference>
<feature type="compositionally biased region" description="Pro residues" evidence="1">
    <location>
        <begin position="452"/>
        <end position="463"/>
    </location>
</feature>